<dbReference type="InterPro" id="IPR029044">
    <property type="entry name" value="Nucleotide-diphossugar_trans"/>
</dbReference>
<dbReference type="Gene3D" id="3.90.550.10">
    <property type="entry name" value="Spore Coat Polysaccharide Biosynthesis Protein SpsA, Chain A"/>
    <property type="match status" value="1"/>
</dbReference>
<feature type="transmembrane region" description="Helical" evidence="1">
    <location>
        <begin position="7"/>
        <end position="26"/>
    </location>
</feature>
<keyword evidence="1" id="KW-0472">Membrane</keyword>
<evidence type="ECO:0000313" key="2">
    <source>
        <dbReference type="EMBL" id="VVT55242.1"/>
    </source>
</evidence>
<keyword evidence="1" id="KW-1133">Transmembrane helix</keyword>
<dbReference type="RefSeq" id="XP_031855104.1">
    <property type="nucleotide sequence ID" value="XM_031999213.1"/>
</dbReference>
<dbReference type="AlphaFoldDB" id="A0A5E8BUS1"/>
<reference evidence="2 3" key="1">
    <citation type="submission" date="2019-09" db="EMBL/GenBank/DDBJ databases">
        <authorList>
            <person name="Brejova B."/>
        </authorList>
    </citation>
    <scope>NUCLEOTIDE SEQUENCE [LARGE SCALE GENOMIC DNA]</scope>
</reference>
<sequence length="594" mass="67555">MIHFFRTPFGAIVILSMFVTGIVIYLSDNPYAEESETNLDFAPVDVSNPYAMANNLNRNLLQEYHRLLKDIPSFKDDNDDSITLAERQHRAMVGYYGEILQSRLDRAKHVRELPQATNSAAQTLEDPKAVDWSQYAYVTYATSGDYLCAALMLFAQLRDVHGTKARFALLYPRAWGFPSTDPGQLAREKHDADALAKGHSKQAVKAALEGAHVTRLLRKAKDLFNVELIPVRPLSMRIARQIVEGTHGKENLVLSGDDVGKSTGIWDEDENDDSTWKLSFTKILAFNQTQYKKAIVLDADAFVMHSLDHLFFAETDKQELEKHRVAVDVNPKDEFSIKNGATVLGPSPYWLLSPDHVAHAGDSPERRASTDHIPLEFTSMLEVVTPSTSGFMRLVERLAELDQAHETLQAHEEREVFYDMELVNHVFANVSLPEADPARKHRYLLNRSGQPNSYGVLDHRGLVMLTGELAHKSHEQFFAGHIQGTQRDENSKYSRETEAALLWHPGYAVSTTAYIHFSDWPYPKPWVQATTERLMEAQPDCLPHAELKLNKDGEYYFERPEKNPVDCSARRLWNAFYVDYYNRRSQICQLELTG</sequence>
<name>A0A5E8BUS1_9ASCO</name>
<accession>A0A5E8BUS1</accession>
<protein>
    <submittedName>
        <fullName evidence="2">Uncharacterized protein</fullName>
    </submittedName>
</protein>
<dbReference type="Proteomes" id="UP000398389">
    <property type="component" value="Unassembled WGS sequence"/>
</dbReference>
<gene>
    <name evidence="2" type="ORF">SAPINGB_P004498</name>
</gene>
<dbReference type="EMBL" id="CABVLU010000003">
    <property type="protein sequence ID" value="VVT55242.1"/>
    <property type="molecule type" value="Genomic_DNA"/>
</dbReference>
<dbReference type="SUPFAM" id="SSF53448">
    <property type="entry name" value="Nucleotide-diphospho-sugar transferases"/>
    <property type="match status" value="1"/>
</dbReference>
<organism evidence="2 3">
    <name type="scientific">Magnusiomyces paraingens</name>
    <dbReference type="NCBI Taxonomy" id="2606893"/>
    <lineage>
        <taxon>Eukaryota</taxon>
        <taxon>Fungi</taxon>
        <taxon>Dikarya</taxon>
        <taxon>Ascomycota</taxon>
        <taxon>Saccharomycotina</taxon>
        <taxon>Dipodascomycetes</taxon>
        <taxon>Dipodascales</taxon>
        <taxon>Dipodascaceae</taxon>
        <taxon>Magnusiomyces</taxon>
    </lineage>
</organism>
<dbReference type="PANTHER" id="PTHR11183">
    <property type="entry name" value="GLYCOGENIN SUBFAMILY MEMBER"/>
    <property type="match status" value="1"/>
</dbReference>
<evidence type="ECO:0000256" key="1">
    <source>
        <dbReference type="SAM" id="Phobius"/>
    </source>
</evidence>
<keyword evidence="1" id="KW-0812">Transmembrane</keyword>
<dbReference type="InterPro" id="IPR050587">
    <property type="entry name" value="GNT1/Glycosyltrans_8"/>
</dbReference>
<keyword evidence="3" id="KW-1185">Reference proteome</keyword>
<dbReference type="GeneID" id="43583313"/>
<dbReference type="OrthoDB" id="2014201at2759"/>
<proteinExistence type="predicted"/>
<evidence type="ECO:0000313" key="3">
    <source>
        <dbReference type="Proteomes" id="UP000398389"/>
    </source>
</evidence>